<sequence length="251" mass="29761">MEMTVKEVADLVGISVRTLHHYDSINLLKPDNTTEAGYRLYNDKSLEKLQQILFFKELDFPLKKIKEILNDPSFDTKEALRLHKEMLLEKRLRIDKMIETIDKTNLHLKGEINMTKEERFEGFDFSQNPYEQEAKEKWGEKTVDKANEQLANMPKQERFEKEDEMNTIFRELASVNDKEKSPASKEAQQLIQNWYDFLNDNINYEYSLEIFKGLGEMYVADERFTKNINRFGDGLAQFMHEAINIYVENHK</sequence>
<evidence type="ECO:0000256" key="4">
    <source>
        <dbReference type="ARBA" id="ARBA00023163"/>
    </source>
</evidence>
<dbReference type="SMART" id="SM00422">
    <property type="entry name" value="HTH_MERR"/>
    <property type="match status" value="1"/>
</dbReference>
<evidence type="ECO:0000256" key="3">
    <source>
        <dbReference type="ARBA" id="ARBA00023159"/>
    </source>
</evidence>
<accession>A0AAX3W7V0</accession>
<evidence type="ECO:0000313" key="7">
    <source>
        <dbReference type="Proteomes" id="UP001223261"/>
    </source>
</evidence>
<dbReference type="SUPFAM" id="SSF46955">
    <property type="entry name" value="Putative DNA-binding domain"/>
    <property type="match status" value="1"/>
</dbReference>
<dbReference type="InterPro" id="IPR009061">
    <property type="entry name" value="DNA-bd_dom_put_sf"/>
</dbReference>
<dbReference type="SUPFAM" id="SSF89082">
    <property type="entry name" value="Antibiotic binding domain of TipA-like multidrug resistance regulators"/>
    <property type="match status" value="1"/>
</dbReference>
<keyword evidence="2" id="KW-0238">DNA-binding</keyword>
<evidence type="ECO:0000256" key="1">
    <source>
        <dbReference type="ARBA" id="ARBA00023015"/>
    </source>
</evidence>
<dbReference type="PANTHER" id="PTHR30204:SF90">
    <property type="entry name" value="HTH-TYPE TRANSCRIPTIONAL ACTIVATOR MTA"/>
    <property type="match status" value="1"/>
</dbReference>
<dbReference type="Pfam" id="PF07739">
    <property type="entry name" value="TipAS"/>
    <property type="match status" value="1"/>
</dbReference>
<dbReference type="RefSeq" id="WP_103269472.1">
    <property type="nucleotide sequence ID" value="NZ_CP118776.1"/>
</dbReference>
<evidence type="ECO:0000256" key="2">
    <source>
        <dbReference type="ARBA" id="ARBA00023125"/>
    </source>
</evidence>
<evidence type="ECO:0000259" key="5">
    <source>
        <dbReference type="PROSITE" id="PS50937"/>
    </source>
</evidence>
<feature type="domain" description="HTH merR-type" evidence="5">
    <location>
        <begin position="1"/>
        <end position="71"/>
    </location>
</feature>
<dbReference type="Gene3D" id="1.10.490.50">
    <property type="entry name" value="Antibiotic binding domain of TipA-like multidrug resistance regulators"/>
    <property type="match status" value="1"/>
</dbReference>
<dbReference type="EMBL" id="CP118848">
    <property type="protein sequence ID" value="WHI61378.1"/>
    <property type="molecule type" value="Genomic_DNA"/>
</dbReference>
<dbReference type="InterPro" id="IPR036244">
    <property type="entry name" value="TipA-like_antibiotic-bd"/>
</dbReference>
<keyword evidence="4" id="KW-0804">Transcription</keyword>
<dbReference type="InterPro" id="IPR047057">
    <property type="entry name" value="MerR_fam"/>
</dbReference>
<dbReference type="InterPro" id="IPR000551">
    <property type="entry name" value="MerR-type_HTH_dom"/>
</dbReference>
<reference evidence="6" key="1">
    <citation type="journal article" date="2023" name="Antibiotics">
        <title>Prevalence and Molecular Characterization of Methicillin-Resistant Staphylococci (MRS) and Mammaliicocci (MRM) in Dromedary Camels from Algeria: First Detection of SCCmec-mecC Hybrid in Methicillin-Resistant Mammaliicoccus lentus.</title>
        <authorList>
            <person name="Belhout C."/>
            <person name="Boyen F."/>
            <person name="Vereecke N."/>
            <person name="Theuns S."/>
            <person name="Taibi N."/>
            <person name="Stegger M."/>
            <person name="de la Fe-Rodriguez P.Y."/>
            <person name="Bouayad L."/>
            <person name="Elgroud R."/>
            <person name="Butaye P."/>
        </authorList>
    </citation>
    <scope>NUCLEOTIDE SEQUENCE</scope>
    <source>
        <strain evidence="6">7048</strain>
    </source>
</reference>
<dbReference type="PROSITE" id="PS50937">
    <property type="entry name" value="HTH_MERR_2"/>
    <property type="match status" value="1"/>
</dbReference>
<dbReference type="Gene3D" id="1.10.1660.10">
    <property type="match status" value="1"/>
</dbReference>
<keyword evidence="1" id="KW-0805">Transcription regulation</keyword>
<name>A0AAX3W7V0_MAMLE</name>
<dbReference type="AlphaFoldDB" id="A0AAX3W7V0"/>
<dbReference type="InterPro" id="IPR012925">
    <property type="entry name" value="TipAS_dom"/>
</dbReference>
<keyword evidence="3" id="KW-0010">Activator</keyword>
<dbReference type="GO" id="GO:0003677">
    <property type="term" value="F:DNA binding"/>
    <property type="evidence" value="ECO:0007669"/>
    <property type="project" value="UniProtKB-KW"/>
</dbReference>
<dbReference type="Pfam" id="PF13411">
    <property type="entry name" value="MerR_1"/>
    <property type="match status" value="1"/>
</dbReference>
<dbReference type="GO" id="GO:0003700">
    <property type="term" value="F:DNA-binding transcription factor activity"/>
    <property type="evidence" value="ECO:0007669"/>
    <property type="project" value="InterPro"/>
</dbReference>
<dbReference type="PANTHER" id="PTHR30204">
    <property type="entry name" value="REDOX-CYCLING DRUG-SENSING TRANSCRIPTIONAL ACTIVATOR SOXR"/>
    <property type="match status" value="1"/>
</dbReference>
<protein>
    <submittedName>
        <fullName evidence="6">MerR family transcriptional regulator</fullName>
    </submittedName>
</protein>
<organism evidence="6 7">
    <name type="scientific">Mammaliicoccus lentus</name>
    <name type="common">Staphylococcus lentus</name>
    <dbReference type="NCBI Taxonomy" id="42858"/>
    <lineage>
        <taxon>Bacteria</taxon>
        <taxon>Bacillati</taxon>
        <taxon>Bacillota</taxon>
        <taxon>Bacilli</taxon>
        <taxon>Bacillales</taxon>
        <taxon>Staphylococcaceae</taxon>
        <taxon>Mammaliicoccus</taxon>
    </lineage>
</organism>
<evidence type="ECO:0000313" key="6">
    <source>
        <dbReference type="EMBL" id="WHI61378.1"/>
    </source>
</evidence>
<gene>
    <name evidence="6" type="ORF">PYH69_07050</name>
</gene>
<proteinExistence type="predicted"/>
<dbReference type="Proteomes" id="UP001223261">
    <property type="component" value="Chromosome"/>
</dbReference>
<dbReference type="CDD" id="cd01106">
    <property type="entry name" value="HTH_TipAL-Mta"/>
    <property type="match status" value="1"/>
</dbReference>